<dbReference type="Proteomes" id="UP000503447">
    <property type="component" value="Chromosome"/>
</dbReference>
<dbReference type="SUPFAM" id="SSF51735">
    <property type="entry name" value="NAD(P)-binding Rossmann-fold domains"/>
    <property type="match status" value="1"/>
</dbReference>
<keyword evidence="3" id="KW-1185">Reference proteome</keyword>
<protein>
    <submittedName>
        <fullName evidence="2">Oxidoreductase</fullName>
    </submittedName>
</protein>
<dbReference type="PANTHER" id="PTHR43544">
    <property type="entry name" value="SHORT-CHAIN DEHYDROGENASE/REDUCTASE"/>
    <property type="match status" value="1"/>
</dbReference>
<organism evidence="2 3">
    <name type="scientific">Frigoriglobus tundricola</name>
    <dbReference type="NCBI Taxonomy" id="2774151"/>
    <lineage>
        <taxon>Bacteria</taxon>
        <taxon>Pseudomonadati</taxon>
        <taxon>Planctomycetota</taxon>
        <taxon>Planctomycetia</taxon>
        <taxon>Gemmatales</taxon>
        <taxon>Gemmataceae</taxon>
        <taxon>Frigoriglobus</taxon>
    </lineage>
</organism>
<dbReference type="EMBL" id="CP053452">
    <property type="protein sequence ID" value="QJX00412.1"/>
    <property type="molecule type" value="Genomic_DNA"/>
</dbReference>
<dbReference type="InterPro" id="IPR002347">
    <property type="entry name" value="SDR_fam"/>
</dbReference>
<dbReference type="RefSeq" id="WP_171475163.1">
    <property type="nucleotide sequence ID" value="NZ_CP053452.2"/>
</dbReference>
<dbReference type="InterPro" id="IPR051468">
    <property type="entry name" value="Fungal_SecMetab_SDRs"/>
</dbReference>
<dbReference type="PANTHER" id="PTHR43544:SF2">
    <property type="entry name" value="OXIDOREDUCTASE"/>
    <property type="match status" value="1"/>
</dbReference>
<dbReference type="Gene3D" id="3.40.50.720">
    <property type="entry name" value="NAD(P)-binding Rossmann-like Domain"/>
    <property type="match status" value="2"/>
</dbReference>
<name>A0A6M5Z4I8_9BACT</name>
<reference evidence="3" key="1">
    <citation type="submission" date="2020-05" db="EMBL/GenBank/DDBJ databases">
        <title>Frigoriglobus tundricola gen. nov., sp. nov., a psychrotolerant cellulolytic planctomycete of the family Gemmataceae with two divergent copies of 16S rRNA gene.</title>
        <authorList>
            <person name="Kulichevskaya I.S."/>
            <person name="Ivanova A.A."/>
            <person name="Naumoff D.G."/>
            <person name="Beletsky A.V."/>
            <person name="Rijpstra W.I.C."/>
            <person name="Sinninghe Damste J.S."/>
            <person name="Mardanov A.V."/>
            <person name="Ravin N.V."/>
            <person name="Dedysh S.N."/>
        </authorList>
    </citation>
    <scope>NUCLEOTIDE SEQUENCE [LARGE SCALE GENOMIC DNA]</scope>
    <source>
        <strain evidence="3">PL17</strain>
    </source>
</reference>
<dbReference type="Pfam" id="PF13561">
    <property type="entry name" value="adh_short_C2"/>
    <property type="match status" value="1"/>
</dbReference>
<feature type="compositionally biased region" description="Basic and acidic residues" evidence="1">
    <location>
        <begin position="52"/>
        <end position="71"/>
    </location>
</feature>
<evidence type="ECO:0000313" key="2">
    <source>
        <dbReference type="EMBL" id="QJX00412.1"/>
    </source>
</evidence>
<accession>A0A6M5Z4I8</accession>
<gene>
    <name evidence="2" type="ORF">FTUN_8042</name>
</gene>
<evidence type="ECO:0000313" key="3">
    <source>
        <dbReference type="Proteomes" id="UP000503447"/>
    </source>
</evidence>
<dbReference type="InterPro" id="IPR036291">
    <property type="entry name" value="NAD(P)-bd_dom_sf"/>
</dbReference>
<feature type="region of interest" description="Disordered" evidence="1">
    <location>
        <begin position="52"/>
        <end position="72"/>
    </location>
</feature>
<dbReference type="Pfam" id="PF00106">
    <property type="entry name" value="adh_short"/>
    <property type="match status" value="1"/>
</dbReference>
<dbReference type="KEGG" id="ftj:FTUN_8042"/>
<dbReference type="GO" id="GO:0016491">
    <property type="term" value="F:oxidoreductase activity"/>
    <property type="evidence" value="ECO:0007669"/>
    <property type="project" value="TreeGrafter"/>
</dbReference>
<dbReference type="AlphaFoldDB" id="A0A6M5Z4I8"/>
<dbReference type="GO" id="GO:0005737">
    <property type="term" value="C:cytoplasm"/>
    <property type="evidence" value="ECO:0007669"/>
    <property type="project" value="TreeGrafter"/>
</dbReference>
<proteinExistence type="predicted"/>
<sequence length="466" mass="50375">MSDTPPIPDARELSAARDVLSALVRTPDPWPTHNPVLAELVRLAARVVQCDRKHQRATEKHRDAELRDRSSIRAGASPLAPAADPLLARPAACYVCKAPFDRMHHFYDSLCPTCADRNFVKRNQSADLRGRVALVTGGRVKSGFHTVLKLLRAGADVVATTRFPRDAARRFAREPDAIEWSARLRLVGLDLRALTAVERFAAALSERVTQLDVFVANAAQTVRRPPAYYRALVAREREPIASLPVRAAAMLAGESDFGTLVPVTGASGSPYWHADLSLLPLIPGDDEDACFPSGAVAPDGELLDLRTENSWGLAHADVTTVELLEVHAVNCLAPFLLLRALLPLFRAGSLRDRFAVMVSAAEGQFAGEKTGRHPHTNMAKAGLNMMVRTSAAEFAADRVFLTAVDPGWFSVQAAAPPADRFAASGGRIPLDAVDAAARILDPVFTGIETGRPASGVLFKDYHEAAW</sequence>
<evidence type="ECO:0000256" key="1">
    <source>
        <dbReference type="SAM" id="MobiDB-lite"/>
    </source>
</evidence>